<dbReference type="EMBL" id="AFCW01000018">
    <property type="protein sequence ID" value="EHD07477.1"/>
    <property type="molecule type" value="Genomic_DNA"/>
</dbReference>
<dbReference type="SUPFAM" id="SSF51569">
    <property type="entry name" value="Aldolase"/>
    <property type="match status" value="1"/>
</dbReference>
<dbReference type="GO" id="GO:0004801">
    <property type="term" value="F:transaldolase activity"/>
    <property type="evidence" value="ECO:0007669"/>
    <property type="project" value="TreeGrafter"/>
</dbReference>
<evidence type="ECO:0000313" key="2">
    <source>
        <dbReference type="EMBL" id="EHD07477.1"/>
    </source>
</evidence>
<feature type="non-terminal residue" evidence="2">
    <location>
        <position position="1"/>
    </location>
</feature>
<evidence type="ECO:0000256" key="1">
    <source>
        <dbReference type="ARBA" id="ARBA00023270"/>
    </source>
</evidence>
<reference evidence="2 3" key="1">
    <citation type="journal article" date="2011" name="BMC Genomics">
        <title>Genome sequencing reveals diversification of virulence factor content and possible host adaptation in distinct subpopulations of Salmonella enterica.</title>
        <authorList>
            <person name="den Bakker H.C."/>
            <person name="Moreno Switt A.I."/>
            <person name="Govoni G."/>
            <person name="Cummings C.A."/>
            <person name="Ranieri M.L."/>
            <person name="Degoricija L."/>
            <person name="Hoelzer K."/>
            <person name="Rodriguez-Rivera L.D."/>
            <person name="Brown S."/>
            <person name="Bolchacova E."/>
            <person name="Furtado M.R."/>
            <person name="Wiedmann M."/>
        </authorList>
    </citation>
    <scope>NUCLEOTIDE SEQUENCE [LARGE SCALE GENOMIC DNA]</scope>
    <source>
        <strain evidence="2 3">R8-2977</strain>
    </source>
</reference>
<dbReference type="PANTHER" id="PTHR10683">
    <property type="entry name" value="TRANSALDOLASE"/>
    <property type="match status" value="1"/>
</dbReference>
<evidence type="ECO:0000313" key="3">
    <source>
        <dbReference type="Proteomes" id="UP000004776"/>
    </source>
</evidence>
<dbReference type="GO" id="GO:0005829">
    <property type="term" value="C:cytosol"/>
    <property type="evidence" value="ECO:0007669"/>
    <property type="project" value="TreeGrafter"/>
</dbReference>
<dbReference type="AlphaFoldDB" id="G5RPU4"/>
<gene>
    <name evidence="2" type="ORF">LTSEURB_0011</name>
</gene>
<dbReference type="Proteomes" id="UP000004776">
    <property type="component" value="Unassembled WGS sequence"/>
</dbReference>
<dbReference type="Pfam" id="PF00923">
    <property type="entry name" value="TAL_FSA"/>
    <property type="match status" value="1"/>
</dbReference>
<dbReference type="GO" id="GO:0006098">
    <property type="term" value="P:pentose-phosphate shunt"/>
    <property type="evidence" value="ECO:0007669"/>
    <property type="project" value="UniProtKB-UniPathway"/>
</dbReference>
<protein>
    <submittedName>
        <fullName evidence="2">Transaldolase</fullName>
    </submittedName>
</protein>
<dbReference type="Gene3D" id="3.20.20.70">
    <property type="entry name" value="Aldolase class I"/>
    <property type="match status" value="1"/>
</dbReference>
<dbReference type="InterPro" id="IPR001585">
    <property type="entry name" value="TAL/FSA"/>
</dbReference>
<organism evidence="2 3">
    <name type="scientific">Salmonella enterica subsp. enterica serovar Urbana str. R8-2977</name>
    <dbReference type="NCBI Taxonomy" id="913084"/>
    <lineage>
        <taxon>Bacteria</taxon>
        <taxon>Pseudomonadati</taxon>
        <taxon>Pseudomonadota</taxon>
        <taxon>Gammaproteobacteria</taxon>
        <taxon>Enterobacterales</taxon>
        <taxon>Enterobacteriaceae</taxon>
        <taxon>Salmonella</taxon>
    </lineage>
</organism>
<dbReference type="UniPathway" id="UPA00115">
    <property type="reaction ID" value="UER00414"/>
</dbReference>
<proteinExistence type="predicted"/>
<sequence>GAYFYRSCAEAGVYLISPFVGRILDWYKANTDKKDYAPAEDPGVVSVTEIYEYYKQHGYETVVMGASFRNVGEILELAGCDRLTIAPALLKELAESEGAIERKLSFSGEVKARPERITEAEFLWQHHQDPMAVDKLADGIRKFAVDQEKLEKMIGDLL</sequence>
<dbReference type="PANTHER" id="PTHR10683:SF18">
    <property type="entry name" value="TRANSALDOLASE"/>
    <property type="match status" value="1"/>
</dbReference>
<accession>G5RPU4</accession>
<dbReference type="PATRIC" id="fig|913084.3.peg.16"/>
<comment type="caution">
    <text evidence="2">The sequence shown here is derived from an EMBL/GenBank/DDBJ whole genome shotgun (WGS) entry which is preliminary data.</text>
</comment>
<name>G5RPU4_SALET</name>
<dbReference type="InterPro" id="IPR013785">
    <property type="entry name" value="Aldolase_TIM"/>
</dbReference>
<keyword evidence="1" id="KW-0704">Schiff base</keyword>
<dbReference type="GO" id="GO:0005975">
    <property type="term" value="P:carbohydrate metabolic process"/>
    <property type="evidence" value="ECO:0007669"/>
    <property type="project" value="InterPro"/>
</dbReference>